<name>A0ABP9NQY6_9PSEU</name>
<evidence type="ECO:0000313" key="2">
    <source>
        <dbReference type="EMBL" id="GAA5127480.1"/>
    </source>
</evidence>
<accession>A0ABP9NQY6</accession>
<evidence type="ECO:0000313" key="3">
    <source>
        <dbReference type="Proteomes" id="UP001500804"/>
    </source>
</evidence>
<comment type="caution">
    <text evidence="2">The sequence shown here is derived from an EMBL/GenBank/DDBJ whole genome shotgun (WGS) entry which is preliminary data.</text>
</comment>
<feature type="region of interest" description="Disordered" evidence="1">
    <location>
        <begin position="1"/>
        <end position="72"/>
    </location>
</feature>
<dbReference type="EMBL" id="BAABJO010000017">
    <property type="protein sequence ID" value="GAA5127480.1"/>
    <property type="molecule type" value="Genomic_DNA"/>
</dbReference>
<gene>
    <name evidence="2" type="ORF">GCM10023320_44890</name>
</gene>
<protein>
    <submittedName>
        <fullName evidence="2">Uncharacterized protein</fullName>
    </submittedName>
</protein>
<reference evidence="3" key="1">
    <citation type="journal article" date="2019" name="Int. J. Syst. Evol. Microbiol.">
        <title>The Global Catalogue of Microorganisms (GCM) 10K type strain sequencing project: providing services to taxonomists for standard genome sequencing and annotation.</title>
        <authorList>
            <consortium name="The Broad Institute Genomics Platform"/>
            <consortium name="The Broad Institute Genome Sequencing Center for Infectious Disease"/>
            <person name="Wu L."/>
            <person name="Ma J."/>
        </authorList>
    </citation>
    <scope>NUCLEOTIDE SEQUENCE [LARGE SCALE GENOMIC DNA]</scope>
    <source>
        <strain evidence="3">JCM 18302</strain>
    </source>
</reference>
<evidence type="ECO:0000256" key="1">
    <source>
        <dbReference type="SAM" id="MobiDB-lite"/>
    </source>
</evidence>
<keyword evidence="3" id="KW-1185">Reference proteome</keyword>
<proteinExistence type="predicted"/>
<feature type="compositionally biased region" description="Polar residues" evidence="1">
    <location>
        <begin position="1"/>
        <end position="12"/>
    </location>
</feature>
<organism evidence="2 3">
    <name type="scientific">Pseudonocardia adelaidensis</name>
    <dbReference type="NCBI Taxonomy" id="648754"/>
    <lineage>
        <taxon>Bacteria</taxon>
        <taxon>Bacillati</taxon>
        <taxon>Actinomycetota</taxon>
        <taxon>Actinomycetes</taxon>
        <taxon>Pseudonocardiales</taxon>
        <taxon>Pseudonocardiaceae</taxon>
        <taxon>Pseudonocardia</taxon>
    </lineage>
</organism>
<sequence>MGKPSASGTRQSPDGRVVSGTMWAATTAHRGAGRPSRTADDVTMPRASLRPVAPTSRARGIPAPPQGERSGG</sequence>
<dbReference type="Proteomes" id="UP001500804">
    <property type="component" value="Unassembled WGS sequence"/>
</dbReference>